<dbReference type="InterPro" id="IPR051416">
    <property type="entry name" value="phD-YefM_TA_antitoxins"/>
</dbReference>
<dbReference type="GO" id="GO:0097351">
    <property type="term" value="F:toxin sequestering activity"/>
    <property type="evidence" value="ECO:0007669"/>
    <property type="project" value="TreeGrafter"/>
</dbReference>
<accession>A0A542Y4G2</accession>
<evidence type="ECO:0000256" key="2">
    <source>
        <dbReference type="RuleBase" id="RU362080"/>
    </source>
</evidence>
<evidence type="ECO:0000256" key="1">
    <source>
        <dbReference type="ARBA" id="ARBA00009981"/>
    </source>
</evidence>
<dbReference type="SUPFAM" id="SSF143120">
    <property type="entry name" value="YefM-like"/>
    <property type="match status" value="1"/>
</dbReference>
<gene>
    <name evidence="3" type="ORF">FB468_0959</name>
</gene>
<comment type="function">
    <text evidence="2">Antitoxin component of a type II toxin-antitoxin (TA) system.</text>
</comment>
<reference evidence="3 4" key="1">
    <citation type="submission" date="2019-06" db="EMBL/GenBank/DDBJ databases">
        <title>Sequencing the genomes of 1000 actinobacteria strains.</title>
        <authorList>
            <person name="Klenk H.-P."/>
        </authorList>
    </citation>
    <scope>NUCLEOTIDE SEQUENCE [LARGE SCALE GENOMIC DNA]</scope>
    <source>
        <strain evidence="3 4">DSM 8803</strain>
    </source>
</reference>
<proteinExistence type="inferred from homology"/>
<dbReference type="Pfam" id="PF02604">
    <property type="entry name" value="PhdYeFM_antitox"/>
    <property type="match status" value="1"/>
</dbReference>
<dbReference type="Proteomes" id="UP000319094">
    <property type="component" value="Unassembled WGS sequence"/>
</dbReference>
<organism evidence="3 4">
    <name type="scientific">Leucobacter komagatae</name>
    <dbReference type="NCBI Taxonomy" id="55969"/>
    <lineage>
        <taxon>Bacteria</taxon>
        <taxon>Bacillati</taxon>
        <taxon>Actinomycetota</taxon>
        <taxon>Actinomycetes</taxon>
        <taxon>Micrococcales</taxon>
        <taxon>Microbacteriaceae</taxon>
        <taxon>Leucobacter</taxon>
    </lineage>
</organism>
<protein>
    <recommendedName>
        <fullName evidence="2">Antitoxin</fullName>
    </recommendedName>
</protein>
<comment type="similarity">
    <text evidence="1 2">Belongs to the phD/YefM antitoxin family.</text>
</comment>
<dbReference type="NCBIfam" id="TIGR01552">
    <property type="entry name" value="phd_fam"/>
    <property type="match status" value="1"/>
</dbReference>
<dbReference type="InterPro" id="IPR006442">
    <property type="entry name" value="Antitoxin_Phd/YefM"/>
</dbReference>
<name>A0A542Y4G2_9MICO</name>
<dbReference type="EMBL" id="VFON01000001">
    <property type="protein sequence ID" value="TQL42948.1"/>
    <property type="molecule type" value="Genomic_DNA"/>
</dbReference>
<comment type="caution">
    <text evidence="3">The sequence shown here is derived from an EMBL/GenBank/DDBJ whole genome shotgun (WGS) entry which is preliminary data.</text>
</comment>
<dbReference type="PANTHER" id="PTHR35377">
    <property type="entry name" value="ANTITOXIN VAPB49-RELATED-RELATED"/>
    <property type="match status" value="1"/>
</dbReference>
<dbReference type="AlphaFoldDB" id="A0A542Y4G2"/>
<dbReference type="InterPro" id="IPR036165">
    <property type="entry name" value="YefM-like_sf"/>
</dbReference>
<dbReference type="PANTHER" id="PTHR35377:SF5">
    <property type="entry name" value="ANTITOXIN VAPB46"/>
    <property type="match status" value="1"/>
</dbReference>
<dbReference type="RefSeq" id="WP_141886328.1">
    <property type="nucleotide sequence ID" value="NZ_BAAAUY010000005.1"/>
</dbReference>
<evidence type="ECO:0000313" key="4">
    <source>
        <dbReference type="Proteomes" id="UP000319094"/>
    </source>
</evidence>
<dbReference type="Gene3D" id="3.40.1620.10">
    <property type="entry name" value="YefM-like domain"/>
    <property type="match status" value="1"/>
</dbReference>
<dbReference type="OrthoDB" id="4419580at2"/>
<sequence length="117" mass="12524">MVIAGELAGAQGRDDGPEVGIRALKQNASEVLARVRKGSTLTVTDRGVPVARIVPMQPTPLDDLIASGALEPARLSMSELWARRAGWQRAEPPGEELAGVSELSTDDILTELRVERL</sequence>
<evidence type="ECO:0000313" key="3">
    <source>
        <dbReference type="EMBL" id="TQL42948.1"/>
    </source>
</evidence>
<keyword evidence="4" id="KW-1185">Reference proteome</keyword>